<dbReference type="EMBL" id="QGKV02000649">
    <property type="protein sequence ID" value="KAF3578167.1"/>
    <property type="molecule type" value="Genomic_DNA"/>
</dbReference>
<accession>A0ABQ7DJK7</accession>
<organism evidence="2 3">
    <name type="scientific">Brassica cretica</name>
    <name type="common">Mustard</name>
    <dbReference type="NCBI Taxonomy" id="69181"/>
    <lineage>
        <taxon>Eukaryota</taxon>
        <taxon>Viridiplantae</taxon>
        <taxon>Streptophyta</taxon>
        <taxon>Embryophyta</taxon>
        <taxon>Tracheophyta</taxon>
        <taxon>Spermatophyta</taxon>
        <taxon>Magnoliopsida</taxon>
        <taxon>eudicotyledons</taxon>
        <taxon>Gunneridae</taxon>
        <taxon>Pentapetalae</taxon>
        <taxon>rosids</taxon>
        <taxon>malvids</taxon>
        <taxon>Brassicales</taxon>
        <taxon>Brassicaceae</taxon>
        <taxon>Brassiceae</taxon>
        <taxon>Brassica</taxon>
    </lineage>
</organism>
<reference evidence="2 3" key="1">
    <citation type="journal article" date="2020" name="BMC Genomics">
        <title>Intraspecific diversification of the crop wild relative Brassica cretica Lam. using demographic model selection.</title>
        <authorList>
            <person name="Kioukis A."/>
            <person name="Michalopoulou V.A."/>
            <person name="Briers L."/>
            <person name="Pirintsos S."/>
            <person name="Studholme D.J."/>
            <person name="Pavlidis P."/>
            <person name="Sarris P.F."/>
        </authorList>
    </citation>
    <scope>NUCLEOTIDE SEQUENCE [LARGE SCALE GENOMIC DNA]</scope>
    <source>
        <strain evidence="3">cv. PFS-1207/04</strain>
    </source>
</reference>
<sequence length="136" mass="15011">MREQEIRRERRKAKPIKKEPLGKSISYIEGSKIFRIRRESVSEIEIPNSIRASIRTRSYATSSSGNIRALGSTVSKTSSEAQSSPSSMRISGQNSTRPRSDVRETDHPPGSEYGSGLSGTRDNGITGAMYCLREAC</sequence>
<gene>
    <name evidence="2" type="ORF">DY000_02030824</name>
</gene>
<feature type="compositionally biased region" description="Polar residues" evidence="1">
    <location>
        <begin position="56"/>
        <end position="97"/>
    </location>
</feature>
<feature type="region of interest" description="Disordered" evidence="1">
    <location>
        <begin position="1"/>
        <end position="22"/>
    </location>
</feature>
<evidence type="ECO:0000256" key="1">
    <source>
        <dbReference type="SAM" id="MobiDB-lite"/>
    </source>
</evidence>
<name>A0ABQ7DJK7_BRACR</name>
<evidence type="ECO:0000313" key="3">
    <source>
        <dbReference type="Proteomes" id="UP000266723"/>
    </source>
</evidence>
<keyword evidence="3" id="KW-1185">Reference proteome</keyword>
<feature type="compositionally biased region" description="Basic and acidic residues" evidence="1">
    <location>
        <begin position="98"/>
        <end position="109"/>
    </location>
</feature>
<evidence type="ECO:0008006" key="4">
    <source>
        <dbReference type="Google" id="ProtNLM"/>
    </source>
</evidence>
<dbReference type="Proteomes" id="UP000266723">
    <property type="component" value="Unassembled WGS sequence"/>
</dbReference>
<comment type="caution">
    <text evidence="2">The sequence shown here is derived from an EMBL/GenBank/DDBJ whole genome shotgun (WGS) entry which is preliminary data.</text>
</comment>
<protein>
    <recommendedName>
        <fullName evidence="4">DUF4005 domain-containing protein</fullName>
    </recommendedName>
</protein>
<feature type="region of interest" description="Disordered" evidence="1">
    <location>
        <begin position="56"/>
        <end position="120"/>
    </location>
</feature>
<proteinExistence type="predicted"/>
<evidence type="ECO:0000313" key="2">
    <source>
        <dbReference type="EMBL" id="KAF3578167.1"/>
    </source>
</evidence>